<feature type="domain" description="VWFA" evidence="1">
    <location>
        <begin position="411"/>
        <end position="583"/>
    </location>
</feature>
<dbReference type="EMBL" id="SLUI01000010">
    <property type="protein sequence ID" value="TCL35826.1"/>
    <property type="molecule type" value="Genomic_DNA"/>
</dbReference>
<keyword evidence="3" id="KW-1185">Reference proteome</keyword>
<accession>A0A4R1PUV2</accession>
<dbReference type="InterPro" id="IPR036465">
    <property type="entry name" value="vWFA_dom_sf"/>
</dbReference>
<evidence type="ECO:0000313" key="2">
    <source>
        <dbReference type="EMBL" id="TCL35826.1"/>
    </source>
</evidence>
<comment type="caution">
    <text evidence="2">The sequence shown here is derived from an EMBL/GenBank/DDBJ whole genome shotgun (WGS) entry which is preliminary data.</text>
</comment>
<dbReference type="RefSeq" id="WP_243650570.1">
    <property type="nucleotide sequence ID" value="NZ_SLUI01000010.1"/>
</dbReference>
<dbReference type="AlphaFoldDB" id="A0A4R1PUV2"/>
<dbReference type="InterPro" id="IPR002035">
    <property type="entry name" value="VWF_A"/>
</dbReference>
<dbReference type="PANTHER" id="PTHR35023">
    <property type="entry name" value="CHELATASE-RELATED"/>
    <property type="match status" value="1"/>
</dbReference>
<name>A0A4R1PUV2_9FIRM</name>
<dbReference type="SMART" id="SM00327">
    <property type="entry name" value="VWA"/>
    <property type="match status" value="1"/>
</dbReference>
<dbReference type="PANTHER" id="PTHR35023:SF1">
    <property type="entry name" value="MG-PROTOPORPHYRIN IX CHELATASE"/>
    <property type="match status" value="1"/>
</dbReference>
<proteinExistence type="predicted"/>
<gene>
    <name evidence="2" type="ORF">EV210_11069</name>
</gene>
<organism evidence="2 3">
    <name type="scientific">Anaerospora hongkongensis</name>
    <dbReference type="NCBI Taxonomy" id="244830"/>
    <lineage>
        <taxon>Bacteria</taxon>
        <taxon>Bacillati</taxon>
        <taxon>Bacillota</taxon>
        <taxon>Negativicutes</taxon>
        <taxon>Selenomonadales</taxon>
        <taxon>Sporomusaceae</taxon>
        <taxon>Anaerospora</taxon>
    </lineage>
</organism>
<evidence type="ECO:0000259" key="1">
    <source>
        <dbReference type="PROSITE" id="PS50234"/>
    </source>
</evidence>
<dbReference type="Proteomes" id="UP000295063">
    <property type="component" value="Unassembled WGS sequence"/>
</dbReference>
<sequence length="586" mass="65707">MVEWELDYDNQILLRLTHPAKQISNAIDKQRGVRIGQSTVISQKMHTYHPEQVEEIQIVQDADAGQTFYHRTDQGKIFHLDIFHETGLVDHRQVAAAVKQAVELYNLHYSMQHILIFSNREQGVNPHHIDIQTGTGGGRVTGDLNRGTKLSLKKAHENHVHVATLIPREHIACLFYLVNSIEKTILTTSLELRRNERIVHIRSGGGKSDMSPYADHQSDSFLQEKNCKEMSPIVKEHQLLQDTEELTEQFDSPRDLQKVFDDIDQGMKHSKLLKELNDRGNGSDTLERMVGMGVVETNRSQIKLTEYGQALKEYLKLNMTDIDAYIRRSIRLIKPASEVSGKSLTLLKKSGSSGTGSSRTESWLSGNIAGELAIAETVHAAAGRSILENNDFRITCRDIQQQLRYRRNKTDFCLLVDASASMAGMRIKAAKFLARHLFLASNDRISVVTFQEDKAIIQVPLTRNYQLAEECLSRINSIGSTPLALGLNQTLSYLQEARAVNPLIVLITDGVPTLPDKTRDPLADALTAAAKIKDSGYAFTCIGLKPHRGYLEELSKAAGGRAYILEELEKQALVKATWAERRINGK</sequence>
<protein>
    <submittedName>
        <fullName evidence="2">Magnesium chelatase subunit D</fullName>
    </submittedName>
</protein>
<dbReference type="InterPro" id="IPR052989">
    <property type="entry name" value="Mg-chelatase_DI-like"/>
</dbReference>
<dbReference type="PROSITE" id="PS50234">
    <property type="entry name" value="VWFA"/>
    <property type="match status" value="1"/>
</dbReference>
<dbReference type="Pfam" id="PF13519">
    <property type="entry name" value="VWA_2"/>
    <property type="match status" value="1"/>
</dbReference>
<evidence type="ECO:0000313" key="3">
    <source>
        <dbReference type="Proteomes" id="UP000295063"/>
    </source>
</evidence>
<reference evidence="2 3" key="1">
    <citation type="submission" date="2019-03" db="EMBL/GenBank/DDBJ databases">
        <title>Genomic Encyclopedia of Type Strains, Phase IV (KMG-IV): sequencing the most valuable type-strain genomes for metagenomic binning, comparative biology and taxonomic classification.</title>
        <authorList>
            <person name="Goeker M."/>
        </authorList>
    </citation>
    <scope>NUCLEOTIDE SEQUENCE [LARGE SCALE GENOMIC DNA]</scope>
    <source>
        <strain evidence="2 3">DSM 15969</strain>
    </source>
</reference>
<dbReference type="Gene3D" id="3.40.50.410">
    <property type="entry name" value="von Willebrand factor, type A domain"/>
    <property type="match status" value="1"/>
</dbReference>
<dbReference type="SUPFAM" id="SSF53300">
    <property type="entry name" value="vWA-like"/>
    <property type="match status" value="1"/>
</dbReference>